<feature type="chain" id="PRO_5002539336" evidence="1">
    <location>
        <begin position="20"/>
        <end position="427"/>
    </location>
</feature>
<keyword evidence="2" id="KW-0762">Sugar transport</keyword>
<comment type="caution">
    <text evidence="2">The sequence shown here is derived from an EMBL/GenBank/DDBJ whole genome shotgun (WGS) entry which is preliminary data.</text>
</comment>
<dbReference type="PANTHER" id="PTHR43649">
    <property type="entry name" value="ARABINOSE-BINDING PROTEIN-RELATED"/>
    <property type="match status" value="1"/>
</dbReference>
<dbReference type="SUPFAM" id="SSF53850">
    <property type="entry name" value="Periplasmic binding protein-like II"/>
    <property type="match status" value="1"/>
</dbReference>
<dbReference type="Pfam" id="PF01547">
    <property type="entry name" value="SBP_bac_1"/>
    <property type="match status" value="1"/>
</dbReference>
<dbReference type="Proteomes" id="UP000034873">
    <property type="component" value="Unassembled WGS sequence"/>
</dbReference>
<keyword evidence="1" id="KW-0732">Signal</keyword>
<dbReference type="EMBL" id="LCNH01000028">
    <property type="protein sequence ID" value="KKU49741.1"/>
    <property type="molecule type" value="Genomic_DNA"/>
</dbReference>
<name>A0A0G1QXQ1_UNCKA</name>
<gene>
    <name evidence="2" type="ORF">UX73_C0028G0008</name>
</gene>
<dbReference type="STRING" id="1619122.UX73_C0028G0008"/>
<feature type="signal peptide" evidence="1">
    <location>
        <begin position="1"/>
        <end position="19"/>
    </location>
</feature>
<dbReference type="InterPro" id="IPR006059">
    <property type="entry name" value="SBP"/>
</dbReference>
<protein>
    <submittedName>
        <fullName evidence="2">ABC-type sugar transport system, periplasmic component</fullName>
    </submittedName>
</protein>
<dbReference type="InterPro" id="IPR050490">
    <property type="entry name" value="Bact_solute-bd_prot1"/>
</dbReference>
<reference evidence="2 3" key="1">
    <citation type="journal article" date="2015" name="Nature">
        <title>rRNA introns, odd ribosomes, and small enigmatic genomes across a large radiation of phyla.</title>
        <authorList>
            <person name="Brown C.T."/>
            <person name="Hug L.A."/>
            <person name="Thomas B.C."/>
            <person name="Sharon I."/>
            <person name="Castelle C.J."/>
            <person name="Singh A."/>
            <person name="Wilkins M.J."/>
            <person name="Williams K.H."/>
            <person name="Banfield J.F."/>
        </authorList>
    </citation>
    <scope>NUCLEOTIDE SEQUENCE [LARGE SCALE GENOMIC DNA]</scope>
</reference>
<proteinExistence type="predicted"/>
<dbReference type="PROSITE" id="PS51257">
    <property type="entry name" value="PROKAR_LIPOPROTEIN"/>
    <property type="match status" value="1"/>
</dbReference>
<dbReference type="AlphaFoldDB" id="A0A0G1QXQ1"/>
<evidence type="ECO:0000313" key="3">
    <source>
        <dbReference type="Proteomes" id="UP000034873"/>
    </source>
</evidence>
<accession>A0A0G1QXQ1</accession>
<keyword evidence="2" id="KW-0813">Transport</keyword>
<sequence>MRYKLPTLALLGFSAFFLAGCTISDLPVIGGFFKKAPQPVTLTYWGLWEPAPVMQALIDKYQEQNPHIAINYEDRSVMDLATYKDRIFERAQQGSGPDIVRVHNSWMPKLKSVLAPMPDKLMPVGDFNNKFYPIVSKDAIYSGNIYALPLYYDGLVLVYNKDHFDEIGQTGAPTAWEEFRRLALELTIRAGDPGNELVVRGGAAMGAANNIDHFSDILGLMWSQAGVKIPQDLNTKAAQDALTFYLNFLREDKVWSADLPEAKTAFAKGQVSMIFVPSWGLLDVIQAAPKVNIGVAPVPQALLDSPVSWGSYWMEAVLANSPAKDEAWKFLTFLAQEEQQRMLFSEASKTRTFGAPYSLVSLGSDLADNNYLSAVVRSAPYAAGGELAARSGNKNQVDALKDAVAKILSKDLTVGEALLQVQKVLSQ</sequence>
<dbReference type="Gene3D" id="3.40.190.10">
    <property type="entry name" value="Periplasmic binding protein-like II"/>
    <property type="match status" value="1"/>
</dbReference>
<evidence type="ECO:0000256" key="1">
    <source>
        <dbReference type="SAM" id="SignalP"/>
    </source>
</evidence>
<evidence type="ECO:0000313" key="2">
    <source>
        <dbReference type="EMBL" id="KKU49741.1"/>
    </source>
</evidence>
<organism evidence="2 3">
    <name type="scientific">candidate division WWE3 bacterium GW2011_GWC1_47_10</name>
    <dbReference type="NCBI Taxonomy" id="1619122"/>
    <lineage>
        <taxon>Bacteria</taxon>
        <taxon>Katanobacteria</taxon>
    </lineage>
</organism>
<dbReference type="PANTHER" id="PTHR43649:SF12">
    <property type="entry name" value="DIACETYLCHITOBIOSE BINDING PROTEIN DASA"/>
    <property type="match status" value="1"/>
</dbReference>